<keyword evidence="5" id="KW-0997">Cell inner membrane</keyword>
<dbReference type="OrthoDB" id="9814458at2"/>
<comment type="similarity">
    <text evidence="2 9">Belongs to the ABC-2 integral membrane protein family.</text>
</comment>
<feature type="transmembrane region" description="Helical" evidence="9">
    <location>
        <begin position="182"/>
        <end position="201"/>
    </location>
</feature>
<accession>A0A1H4A465</accession>
<evidence type="ECO:0000256" key="3">
    <source>
        <dbReference type="ARBA" id="ARBA00022448"/>
    </source>
</evidence>
<evidence type="ECO:0000256" key="4">
    <source>
        <dbReference type="ARBA" id="ARBA00022475"/>
    </source>
</evidence>
<dbReference type="RefSeq" id="WP_091340912.1">
    <property type="nucleotide sequence ID" value="NZ_FNRM01000002.1"/>
</dbReference>
<dbReference type="GO" id="GO:0140359">
    <property type="term" value="F:ABC-type transporter activity"/>
    <property type="evidence" value="ECO:0007669"/>
    <property type="project" value="InterPro"/>
</dbReference>
<dbReference type="PROSITE" id="PS51012">
    <property type="entry name" value="ABC_TM2"/>
    <property type="match status" value="1"/>
</dbReference>
<dbReference type="GO" id="GO:0043190">
    <property type="term" value="C:ATP-binding cassette (ABC) transporter complex"/>
    <property type="evidence" value="ECO:0007669"/>
    <property type="project" value="InterPro"/>
</dbReference>
<feature type="transmembrane region" description="Helical" evidence="9">
    <location>
        <begin position="33"/>
        <end position="53"/>
    </location>
</feature>
<evidence type="ECO:0000313" key="11">
    <source>
        <dbReference type="EMBL" id="SEA30342.1"/>
    </source>
</evidence>
<dbReference type="STRING" id="152573.SAMN04488051_102475"/>
<keyword evidence="12" id="KW-1185">Reference proteome</keyword>
<gene>
    <name evidence="11" type="ORF">SAMN04488051_102475</name>
</gene>
<keyword evidence="3 9" id="KW-0813">Transport</keyword>
<feature type="transmembrane region" description="Helical" evidence="9">
    <location>
        <begin position="121"/>
        <end position="140"/>
    </location>
</feature>
<dbReference type="InterPro" id="IPR047817">
    <property type="entry name" value="ABC2_TM_bact-type"/>
</dbReference>
<feature type="domain" description="ABC transmembrane type-2" evidence="10">
    <location>
        <begin position="31"/>
        <end position="254"/>
    </location>
</feature>
<dbReference type="PRINTS" id="PR00164">
    <property type="entry name" value="ABC2TRNSPORT"/>
</dbReference>
<feature type="transmembrane region" description="Helical" evidence="9">
    <location>
        <begin position="59"/>
        <end position="79"/>
    </location>
</feature>
<dbReference type="AlphaFoldDB" id="A0A1H4A465"/>
<keyword evidence="4 9" id="KW-1003">Cell membrane</keyword>
<comment type="subcellular location">
    <subcellularLocation>
        <location evidence="1 9">Cell inner membrane</location>
        <topology evidence="1 9">Multi-pass membrane protein</topology>
    </subcellularLocation>
</comment>
<evidence type="ECO:0000256" key="7">
    <source>
        <dbReference type="ARBA" id="ARBA00022989"/>
    </source>
</evidence>
<dbReference type="EMBL" id="FNRM01000002">
    <property type="protein sequence ID" value="SEA30342.1"/>
    <property type="molecule type" value="Genomic_DNA"/>
</dbReference>
<dbReference type="InterPro" id="IPR013525">
    <property type="entry name" value="ABC2_TM"/>
</dbReference>
<feature type="transmembrane region" description="Helical" evidence="9">
    <location>
        <begin position="146"/>
        <end position="170"/>
    </location>
</feature>
<organism evidence="11 12">
    <name type="scientific">Alkalimonas amylolytica</name>
    <dbReference type="NCBI Taxonomy" id="152573"/>
    <lineage>
        <taxon>Bacteria</taxon>
        <taxon>Pseudomonadati</taxon>
        <taxon>Pseudomonadota</taxon>
        <taxon>Gammaproteobacteria</taxon>
        <taxon>Alkalimonas</taxon>
    </lineage>
</organism>
<evidence type="ECO:0000313" key="12">
    <source>
        <dbReference type="Proteomes" id="UP000198773"/>
    </source>
</evidence>
<dbReference type="InterPro" id="IPR000412">
    <property type="entry name" value="ABC_2_transport"/>
</dbReference>
<sequence length="261" mass="29544">MKERSSAQVTLHVWYALFMREAMARMSGDRFGWTWMLLEPVAHIMLMIAVREFMGRIRFIPGADFIPYLIVGLMGFFIFRDAATRSMSAINANSGLFAYRQLHPVDTVVVRAALEGVLKTIVFMLLVLGAAFVGLNILPVDPLGVMVAWITLWLLGLGFGLVFSIAVTLVQESEKIIRMMMFPLYFLSGVIIPVQLMPYSVQQVLIYNPILHAVESMRYAFFPAYRSIHGIELVYPMALSLSMILLGLMLQIRLKTKLMAR</sequence>
<dbReference type="Pfam" id="PF01061">
    <property type="entry name" value="ABC2_membrane"/>
    <property type="match status" value="1"/>
</dbReference>
<keyword evidence="6 9" id="KW-0812">Transmembrane</keyword>
<evidence type="ECO:0000259" key="10">
    <source>
        <dbReference type="PROSITE" id="PS51012"/>
    </source>
</evidence>
<evidence type="ECO:0000256" key="9">
    <source>
        <dbReference type="RuleBase" id="RU361157"/>
    </source>
</evidence>
<reference evidence="11 12" key="1">
    <citation type="submission" date="2016-10" db="EMBL/GenBank/DDBJ databases">
        <authorList>
            <person name="de Groot N.N."/>
        </authorList>
    </citation>
    <scope>NUCLEOTIDE SEQUENCE [LARGE SCALE GENOMIC DNA]</scope>
    <source>
        <strain evidence="11 12">CGMCC 1.3430</strain>
    </source>
</reference>
<evidence type="ECO:0000256" key="8">
    <source>
        <dbReference type="ARBA" id="ARBA00023136"/>
    </source>
</evidence>
<dbReference type="PANTHER" id="PTHR30413:SF8">
    <property type="entry name" value="TRANSPORT PERMEASE PROTEIN"/>
    <property type="match status" value="1"/>
</dbReference>
<keyword evidence="7 9" id="KW-1133">Transmembrane helix</keyword>
<feature type="transmembrane region" description="Helical" evidence="9">
    <location>
        <begin position="233"/>
        <end position="252"/>
    </location>
</feature>
<protein>
    <recommendedName>
        <fullName evidence="9">Transport permease protein</fullName>
    </recommendedName>
</protein>
<evidence type="ECO:0000256" key="2">
    <source>
        <dbReference type="ARBA" id="ARBA00007783"/>
    </source>
</evidence>
<dbReference type="Proteomes" id="UP000198773">
    <property type="component" value="Unassembled WGS sequence"/>
</dbReference>
<evidence type="ECO:0000256" key="5">
    <source>
        <dbReference type="ARBA" id="ARBA00022519"/>
    </source>
</evidence>
<dbReference type="PIRSF" id="PIRSF006648">
    <property type="entry name" value="DrrB"/>
    <property type="match status" value="1"/>
</dbReference>
<dbReference type="PANTHER" id="PTHR30413">
    <property type="entry name" value="INNER MEMBRANE TRANSPORT PERMEASE"/>
    <property type="match status" value="1"/>
</dbReference>
<evidence type="ECO:0000256" key="1">
    <source>
        <dbReference type="ARBA" id="ARBA00004429"/>
    </source>
</evidence>
<name>A0A1H4A465_ALKAM</name>
<evidence type="ECO:0000256" key="6">
    <source>
        <dbReference type="ARBA" id="ARBA00022692"/>
    </source>
</evidence>
<dbReference type="GO" id="GO:0015920">
    <property type="term" value="P:lipopolysaccharide transport"/>
    <property type="evidence" value="ECO:0007669"/>
    <property type="project" value="TreeGrafter"/>
</dbReference>
<proteinExistence type="inferred from homology"/>
<keyword evidence="8 9" id="KW-0472">Membrane</keyword>